<keyword evidence="3" id="KW-1185">Reference proteome</keyword>
<gene>
    <name evidence="2" type="ORF">AVEN_233871_1</name>
</gene>
<evidence type="ECO:0000256" key="1">
    <source>
        <dbReference type="SAM" id="MobiDB-lite"/>
    </source>
</evidence>
<evidence type="ECO:0000313" key="3">
    <source>
        <dbReference type="Proteomes" id="UP000499080"/>
    </source>
</evidence>
<proteinExistence type="predicted"/>
<dbReference type="AlphaFoldDB" id="A0A4Y2HQR0"/>
<comment type="caution">
    <text evidence="2">The sequence shown here is derived from an EMBL/GenBank/DDBJ whole genome shotgun (WGS) entry which is preliminary data.</text>
</comment>
<feature type="region of interest" description="Disordered" evidence="1">
    <location>
        <begin position="1"/>
        <end position="26"/>
    </location>
</feature>
<dbReference type="EMBL" id="BGPR01103815">
    <property type="protein sequence ID" value="GBM67610.1"/>
    <property type="molecule type" value="Genomic_DNA"/>
</dbReference>
<dbReference type="Proteomes" id="UP000499080">
    <property type="component" value="Unassembled WGS sequence"/>
</dbReference>
<sequence>MTRMSTKLAPPLQPSAPHQGEDVWPL</sequence>
<name>A0A4Y2HQR0_ARAVE</name>
<organism evidence="2 3">
    <name type="scientific">Araneus ventricosus</name>
    <name type="common">Orbweaver spider</name>
    <name type="synonym">Epeira ventricosa</name>
    <dbReference type="NCBI Taxonomy" id="182803"/>
    <lineage>
        <taxon>Eukaryota</taxon>
        <taxon>Metazoa</taxon>
        <taxon>Ecdysozoa</taxon>
        <taxon>Arthropoda</taxon>
        <taxon>Chelicerata</taxon>
        <taxon>Arachnida</taxon>
        <taxon>Araneae</taxon>
        <taxon>Araneomorphae</taxon>
        <taxon>Entelegynae</taxon>
        <taxon>Araneoidea</taxon>
        <taxon>Araneidae</taxon>
        <taxon>Araneus</taxon>
    </lineage>
</organism>
<accession>A0A4Y2HQR0</accession>
<reference evidence="2 3" key="1">
    <citation type="journal article" date="2019" name="Sci. Rep.">
        <title>Orb-weaving spider Araneus ventricosus genome elucidates the spidroin gene catalogue.</title>
        <authorList>
            <person name="Kono N."/>
            <person name="Nakamura H."/>
            <person name="Ohtoshi R."/>
            <person name="Moran D.A.P."/>
            <person name="Shinohara A."/>
            <person name="Yoshida Y."/>
            <person name="Fujiwara M."/>
            <person name="Mori M."/>
            <person name="Tomita M."/>
            <person name="Arakawa K."/>
        </authorList>
    </citation>
    <scope>NUCLEOTIDE SEQUENCE [LARGE SCALE GENOMIC DNA]</scope>
</reference>
<evidence type="ECO:0000313" key="2">
    <source>
        <dbReference type="EMBL" id="GBM67610.1"/>
    </source>
</evidence>
<feature type="non-terminal residue" evidence="2">
    <location>
        <position position="26"/>
    </location>
</feature>
<protein>
    <submittedName>
        <fullName evidence="2">Uncharacterized protein</fullName>
    </submittedName>
</protein>